<evidence type="ECO:0000259" key="2">
    <source>
        <dbReference type="Pfam" id="PF12969"/>
    </source>
</evidence>
<dbReference type="Pfam" id="PF01841">
    <property type="entry name" value="Transglut_core"/>
    <property type="match status" value="1"/>
</dbReference>
<accession>A0A916NA75</accession>
<dbReference type="Gene3D" id="2.60.40.3140">
    <property type="match status" value="1"/>
</dbReference>
<proteinExistence type="predicted"/>
<evidence type="ECO:0000313" key="3">
    <source>
        <dbReference type="EMBL" id="CAG4988701.1"/>
    </source>
</evidence>
<gene>
    <name evidence="3" type="ORF">DYBT9275_00140</name>
</gene>
<feature type="domain" description="DUF3857" evidence="2">
    <location>
        <begin position="59"/>
        <end position="219"/>
    </location>
</feature>
<dbReference type="Proteomes" id="UP000680038">
    <property type="component" value="Unassembled WGS sequence"/>
</dbReference>
<name>A0A916NA75_9BACT</name>
<comment type="caution">
    <text evidence="3">The sequence shown here is derived from an EMBL/GenBank/DDBJ whole genome shotgun (WGS) entry which is preliminary data.</text>
</comment>
<sequence>MKKLHLMIVMISCALGTPCCYGQEEFIFGKVTPALIKDADAIIRLEEDIFEVQSKSEARSRKRRVITILNENGESRYSQTVIGYNKLTKITDVSGAIYGADGKLLRRLKASDIEDYSASGNELTDSRIKLVEFGKKSYPYPYTLELSYETKDKNMMFYPAWDPLGGPKTSVEKSIFRITVPAGFEFRYKEYNGVPSAEKSKDKNGNDNYQWVMNNIPVVEAESFQLPDIDLNPMVLTAPSEFEIQDYAGNFTNWQDMSKFYYDLNAGRDVLPAATVEEIKNLVKDCKTEKEKVYRIYKWVQGRTRYYSIQLGIGGWQTIDATTVATKGYGDCKALTNFVLASLKQAGIESYAALIKAGDDEKINTEFPSSQFNHVIACTIADKDTIWLECTSQTSQPNYLGSFTGNRHALLVMPKNGKLVATPGYDSGSNFRRRNASIKLDENGAGQLSTKTVYGGLQHESRKRLLDNSSHDDQRKWLLNNLNLPSVELKRFEFLAGTSLQPVVTETLEMDVRNFAGKTGSRLFLKPNLMTRTVELPIQAERKTDFYLPPGTYNFTDADSLRFELPAGFVPESALPAFKIQSAFGVYEASATLSDNKLIYFRKLTMKGGRYKKAEYTAWLDFLKAVKKADRAQVVLVKK</sequence>
<evidence type="ECO:0000313" key="4">
    <source>
        <dbReference type="Proteomes" id="UP000680038"/>
    </source>
</evidence>
<dbReference type="RefSeq" id="WP_215236952.1">
    <property type="nucleotide sequence ID" value="NZ_CAJRAF010000001.1"/>
</dbReference>
<dbReference type="Gene3D" id="2.60.120.1130">
    <property type="match status" value="1"/>
</dbReference>
<dbReference type="Gene3D" id="3.10.620.30">
    <property type="match status" value="1"/>
</dbReference>
<evidence type="ECO:0000259" key="1">
    <source>
        <dbReference type="Pfam" id="PF01841"/>
    </source>
</evidence>
<dbReference type="InterPro" id="IPR002931">
    <property type="entry name" value="Transglutaminase-like"/>
</dbReference>
<dbReference type="SUPFAM" id="SSF54001">
    <property type="entry name" value="Cysteine proteinases"/>
    <property type="match status" value="1"/>
</dbReference>
<dbReference type="EMBL" id="CAJRAF010000001">
    <property type="protein sequence ID" value="CAG4988701.1"/>
    <property type="molecule type" value="Genomic_DNA"/>
</dbReference>
<dbReference type="Pfam" id="PF12969">
    <property type="entry name" value="DUF3857"/>
    <property type="match status" value="1"/>
</dbReference>
<dbReference type="InterPro" id="IPR038765">
    <property type="entry name" value="Papain-like_cys_pep_sf"/>
</dbReference>
<dbReference type="AlphaFoldDB" id="A0A916NA75"/>
<protein>
    <recommendedName>
        <fullName evidence="5">DUF3857 domain-containing protein</fullName>
    </recommendedName>
</protein>
<reference evidence="3" key="1">
    <citation type="submission" date="2021-04" db="EMBL/GenBank/DDBJ databases">
        <authorList>
            <person name="Rodrigo-Torres L."/>
            <person name="Arahal R. D."/>
            <person name="Lucena T."/>
        </authorList>
    </citation>
    <scope>NUCLEOTIDE SEQUENCE</scope>
    <source>
        <strain evidence="3">CECT 9275</strain>
    </source>
</reference>
<feature type="domain" description="Transglutaminase-like" evidence="1">
    <location>
        <begin position="281"/>
        <end position="350"/>
    </location>
</feature>
<evidence type="ECO:0008006" key="5">
    <source>
        <dbReference type="Google" id="ProtNLM"/>
    </source>
</evidence>
<organism evidence="3 4">
    <name type="scientific">Dyadobacter helix</name>
    <dbReference type="NCBI Taxonomy" id="2822344"/>
    <lineage>
        <taxon>Bacteria</taxon>
        <taxon>Pseudomonadati</taxon>
        <taxon>Bacteroidota</taxon>
        <taxon>Cytophagia</taxon>
        <taxon>Cytophagales</taxon>
        <taxon>Spirosomataceae</taxon>
        <taxon>Dyadobacter</taxon>
    </lineage>
</organism>
<keyword evidence="4" id="KW-1185">Reference proteome</keyword>
<dbReference type="InterPro" id="IPR024618">
    <property type="entry name" value="DUF3857"/>
</dbReference>